<name>A0A836C8X5_9STRA</name>
<accession>A0A836C8X5</accession>
<dbReference type="AlphaFoldDB" id="A0A836C8X5"/>
<evidence type="ECO:0000256" key="1">
    <source>
        <dbReference type="SAM" id="MobiDB-lite"/>
    </source>
</evidence>
<dbReference type="PROSITE" id="PS50096">
    <property type="entry name" value="IQ"/>
    <property type="match status" value="1"/>
</dbReference>
<sequence length="515" mass="54056">MTTVASSLARTGSSSTCSSWWPHKPPRQRTPHLRTSMLELDPRERFPRNSTFTATIHKHGGHRVRQTLDEATNEQRRKLLQLQAMQRKLDLMSRQFMTEAACVQRIEVLLRVHRERAALLVLQKRAVVRMQALCRGHAVRRRAREARRRRAAATVARGWLRHRRAAQLARALGVVWRLCLWRRYRRERAARDIQRVARGAAARRRALIGRVLAAVLKGTTDALIAEFLAIARSHAAAATLQRAWRRRRAAGAAAAAARRRGGAAKKAKKAKGGRRRRNSKSGPQRKRSADGSAAVAAAATDIFITQPATRAGGVLDDGDERSTTSLSTASFGGWQLSAEARSSFSGAAAAGPAAVAPRDREASAAIAAASVVVAPALTAPAVTAPPPYSFAAEPGVRAAAGITRVRIRRLSSGAAADDGNGGGGGGGSGGGDAGGAQPGVFRGRDGSAAADAAQPPVARGSHGSSGYVSDTGAASAGAMPAAAAFAATASPPSHAQGVVSAGLAAARWRSKAVSR</sequence>
<comment type="caution">
    <text evidence="2">The sequence shown here is derived from an EMBL/GenBank/DDBJ whole genome shotgun (WGS) entry which is preliminary data.</text>
</comment>
<protein>
    <submittedName>
        <fullName evidence="2">Uncharacterized protein</fullName>
    </submittedName>
</protein>
<feature type="compositionally biased region" description="Polar residues" evidence="1">
    <location>
        <begin position="1"/>
        <end position="19"/>
    </location>
</feature>
<organism evidence="2 3">
    <name type="scientific">Tribonema minus</name>
    <dbReference type="NCBI Taxonomy" id="303371"/>
    <lineage>
        <taxon>Eukaryota</taxon>
        <taxon>Sar</taxon>
        <taxon>Stramenopiles</taxon>
        <taxon>Ochrophyta</taxon>
        <taxon>PX clade</taxon>
        <taxon>Xanthophyceae</taxon>
        <taxon>Tribonematales</taxon>
        <taxon>Tribonemataceae</taxon>
        <taxon>Tribonema</taxon>
    </lineage>
</organism>
<evidence type="ECO:0000313" key="2">
    <source>
        <dbReference type="EMBL" id="KAG5177445.1"/>
    </source>
</evidence>
<feature type="compositionally biased region" description="Gly residues" evidence="1">
    <location>
        <begin position="419"/>
        <end position="437"/>
    </location>
</feature>
<keyword evidence="3" id="KW-1185">Reference proteome</keyword>
<feature type="region of interest" description="Disordered" evidence="1">
    <location>
        <begin position="413"/>
        <end position="473"/>
    </location>
</feature>
<evidence type="ECO:0000313" key="3">
    <source>
        <dbReference type="Proteomes" id="UP000664859"/>
    </source>
</evidence>
<dbReference type="Proteomes" id="UP000664859">
    <property type="component" value="Unassembled WGS sequence"/>
</dbReference>
<feature type="region of interest" description="Disordered" evidence="1">
    <location>
        <begin position="255"/>
        <end position="292"/>
    </location>
</feature>
<gene>
    <name evidence="2" type="ORF">JKP88DRAFT_242144</name>
</gene>
<dbReference type="EMBL" id="JAFCMP010000525">
    <property type="protein sequence ID" value="KAG5177445.1"/>
    <property type="molecule type" value="Genomic_DNA"/>
</dbReference>
<feature type="region of interest" description="Disordered" evidence="1">
    <location>
        <begin position="1"/>
        <end position="30"/>
    </location>
</feature>
<feature type="compositionally biased region" description="Basic residues" evidence="1">
    <location>
        <begin position="257"/>
        <end position="286"/>
    </location>
</feature>
<proteinExistence type="predicted"/>
<reference evidence="2" key="1">
    <citation type="submission" date="2021-02" db="EMBL/GenBank/DDBJ databases">
        <title>First Annotated Genome of the Yellow-green Alga Tribonema minus.</title>
        <authorList>
            <person name="Mahan K.M."/>
        </authorList>
    </citation>
    <scope>NUCLEOTIDE SEQUENCE</scope>
    <source>
        <strain evidence="2">UTEX B ZZ1240</strain>
    </source>
</reference>